<dbReference type="SMART" id="SM00388">
    <property type="entry name" value="HisKA"/>
    <property type="match status" value="1"/>
</dbReference>
<dbReference type="GO" id="GO:0000155">
    <property type="term" value="F:phosphorelay sensor kinase activity"/>
    <property type="evidence" value="ECO:0007669"/>
    <property type="project" value="InterPro"/>
</dbReference>
<dbReference type="RefSeq" id="WP_071313364.1">
    <property type="nucleotide sequence ID" value="NZ_MLQQ01000021.1"/>
</dbReference>
<reference evidence="16 17" key="1">
    <citation type="submission" date="2016-10" db="EMBL/GenBank/DDBJ databases">
        <title>Draft genome sequences of four alkaliphilic bacteria belonging to the Anaerobacillus genus.</title>
        <authorList>
            <person name="Bassil N.M."/>
            <person name="Lloyd J.R."/>
        </authorList>
    </citation>
    <scope>NUCLEOTIDE SEQUENCE [LARGE SCALE GENOMIC DNA]</scope>
    <source>
        <strain evidence="16 17">DSM 15340</strain>
    </source>
</reference>
<dbReference type="InterPro" id="IPR036890">
    <property type="entry name" value="HATPase_C_sf"/>
</dbReference>
<dbReference type="GO" id="GO:0005524">
    <property type="term" value="F:ATP binding"/>
    <property type="evidence" value="ECO:0007669"/>
    <property type="project" value="UniProtKB-KW"/>
</dbReference>
<feature type="transmembrane region" description="Helical" evidence="14">
    <location>
        <begin position="7"/>
        <end position="25"/>
    </location>
</feature>
<keyword evidence="11 14" id="KW-1133">Transmembrane helix</keyword>
<protein>
    <recommendedName>
        <fullName evidence="3">histidine kinase</fullName>
        <ecNumber evidence="3">2.7.13.3</ecNumber>
    </recommendedName>
</protein>
<evidence type="ECO:0000313" key="16">
    <source>
        <dbReference type="EMBL" id="OIJ12285.1"/>
    </source>
</evidence>
<feature type="domain" description="Histidine kinase" evidence="15">
    <location>
        <begin position="209"/>
        <end position="419"/>
    </location>
</feature>
<feature type="transmembrane region" description="Helical" evidence="14">
    <location>
        <begin position="131"/>
        <end position="153"/>
    </location>
</feature>
<evidence type="ECO:0000256" key="10">
    <source>
        <dbReference type="ARBA" id="ARBA00022840"/>
    </source>
</evidence>
<dbReference type="GO" id="GO:0005886">
    <property type="term" value="C:plasma membrane"/>
    <property type="evidence" value="ECO:0007669"/>
    <property type="project" value="UniProtKB-SubCell"/>
</dbReference>
<evidence type="ECO:0000256" key="8">
    <source>
        <dbReference type="ARBA" id="ARBA00022741"/>
    </source>
</evidence>
<dbReference type="Gene3D" id="3.30.565.10">
    <property type="entry name" value="Histidine kinase-like ATPase, C-terminal domain"/>
    <property type="match status" value="1"/>
</dbReference>
<keyword evidence="8" id="KW-0547">Nucleotide-binding</keyword>
<dbReference type="AlphaFoldDB" id="A0A1S2LLG7"/>
<comment type="subcellular location">
    <subcellularLocation>
        <location evidence="2">Cell membrane</location>
        <topology evidence="2">Multi-pass membrane protein</topology>
    </subcellularLocation>
</comment>
<dbReference type="InterPro" id="IPR003594">
    <property type="entry name" value="HATPase_dom"/>
</dbReference>
<gene>
    <name evidence="16" type="ORF">BKP35_10795</name>
</gene>
<keyword evidence="13 14" id="KW-0472">Membrane</keyword>
<organism evidence="16 17">
    <name type="scientific">Anaerobacillus arseniciselenatis</name>
    <dbReference type="NCBI Taxonomy" id="85682"/>
    <lineage>
        <taxon>Bacteria</taxon>
        <taxon>Bacillati</taxon>
        <taxon>Bacillota</taxon>
        <taxon>Bacilli</taxon>
        <taxon>Bacillales</taxon>
        <taxon>Bacillaceae</taxon>
        <taxon>Anaerobacillus</taxon>
    </lineage>
</organism>
<dbReference type="InterPro" id="IPR003661">
    <property type="entry name" value="HisK_dim/P_dom"/>
</dbReference>
<evidence type="ECO:0000256" key="5">
    <source>
        <dbReference type="ARBA" id="ARBA00022553"/>
    </source>
</evidence>
<dbReference type="SUPFAM" id="SSF47384">
    <property type="entry name" value="Homodimeric domain of signal transducing histidine kinase"/>
    <property type="match status" value="1"/>
</dbReference>
<keyword evidence="6" id="KW-0808">Transferase</keyword>
<dbReference type="PRINTS" id="PR00344">
    <property type="entry name" value="BCTRLSENSOR"/>
</dbReference>
<dbReference type="InterPro" id="IPR011620">
    <property type="entry name" value="Sig_transdc_His_kinase_LytS_TM"/>
</dbReference>
<evidence type="ECO:0000256" key="4">
    <source>
        <dbReference type="ARBA" id="ARBA00022475"/>
    </source>
</evidence>
<evidence type="ECO:0000256" key="12">
    <source>
        <dbReference type="ARBA" id="ARBA00023012"/>
    </source>
</evidence>
<name>A0A1S2LLG7_9BACI</name>
<feature type="transmembrane region" description="Helical" evidence="14">
    <location>
        <begin position="159"/>
        <end position="181"/>
    </location>
</feature>
<keyword evidence="7 14" id="KW-0812">Transmembrane</keyword>
<dbReference type="CDD" id="cd00082">
    <property type="entry name" value="HisKA"/>
    <property type="match status" value="1"/>
</dbReference>
<evidence type="ECO:0000256" key="14">
    <source>
        <dbReference type="SAM" id="Phobius"/>
    </source>
</evidence>
<evidence type="ECO:0000256" key="11">
    <source>
        <dbReference type="ARBA" id="ARBA00022989"/>
    </source>
</evidence>
<dbReference type="InterPro" id="IPR005467">
    <property type="entry name" value="His_kinase_dom"/>
</dbReference>
<dbReference type="InterPro" id="IPR036097">
    <property type="entry name" value="HisK_dim/P_sf"/>
</dbReference>
<evidence type="ECO:0000313" key="17">
    <source>
        <dbReference type="Proteomes" id="UP000180098"/>
    </source>
</evidence>
<evidence type="ECO:0000256" key="9">
    <source>
        <dbReference type="ARBA" id="ARBA00022777"/>
    </source>
</evidence>
<evidence type="ECO:0000256" key="13">
    <source>
        <dbReference type="ARBA" id="ARBA00023136"/>
    </source>
</evidence>
<comment type="caution">
    <text evidence="16">The sequence shown here is derived from an EMBL/GenBank/DDBJ whole genome shotgun (WGS) entry which is preliminary data.</text>
</comment>
<evidence type="ECO:0000256" key="6">
    <source>
        <dbReference type="ARBA" id="ARBA00022679"/>
    </source>
</evidence>
<dbReference type="SMART" id="SM00387">
    <property type="entry name" value="HATPase_c"/>
    <property type="match status" value="1"/>
</dbReference>
<feature type="transmembrane region" description="Helical" evidence="14">
    <location>
        <begin position="37"/>
        <end position="56"/>
    </location>
</feature>
<dbReference type="Pfam" id="PF00512">
    <property type="entry name" value="HisKA"/>
    <property type="match status" value="1"/>
</dbReference>
<feature type="transmembrane region" description="Helical" evidence="14">
    <location>
        <begin position="68"/>
        <end position="88"/>
    </location>
</feature>
<keyword evidence="9" id="KW-0418">Kinase</keyword>
<keyword evidence="5" id="KW-0597">Phosphoprotein</keyword>
<keyword evidence="10" id="KW-0067">ATP-binding</keyword>
<comment type="catalytic activity">
    <reaction evidence="1">
        <text>ATP + protein L-histidine = ADP + protein N-phospho-L-histidine.</text>
        <dbReference type="EC" id="2.7.13.3"/>
    </reaction>
</comment>
<dbReference type="Pfam" id="PF07694">
    <property type="entry name" value="5TM-5TMR_LYT"/>
    <property type="match status" value="1"/>
</dbReference>
<keyword evidence="12" id="KW-0902">Two-component regulatory system</keyword>
<accession>A0A1S2LLG7</accession>
<evidence type="ECO:0000256" key="7">
    <source>
        <dbReference type="ARBA" id="ARBA00022692"/>
    </source>
</evidence>
<dbReference type="PANTHER" id="PTHR43065:SF46">
    <property type="entry name" value="C4-DICARBOXYLATE TRANSPORT SENSOR PROTEIN DCTB"/>
    <property type="match status" value="1"/>
</dbReference>
<evidence type="ECO:0000259" key="15">
    <source>
        <dbReference type="PROSITE" id="PS50109"/>
    </source>
</evidence>
<dbReference type="EC" id="2.7.13.3" evidence="3"/>
<feature type="transmembrane region" description="Helical" evidence="14">
    <location>
        <begin position="100"/>
        <end position="119"/>
    </location>
</feature>
<dbReference type="Proteomes" id="UP000180098">
    <property type="component" value="Unassembled WGS sequence"/>
</dbReference>
<evidence type="ECO:0000256" key="3">
    <source>
        <dbReference type="ARBA" id="ARBA00012438"/>
    </source>
</evidence>
<dbReference type="PROSITE" id="PS50109">
    <property type="entry name" value="HIS_KIN"/>
    <property type="match status" value="1"/>
</dbReference>
<dbReference type="GO" id="GO:0071555">
    <property type="term" value="P:cell wall organization"/>
    <property type="evidence" value="ECO:0007669"/>
    <property type="project" value="InterPro"/>
</dbReference>
<dbReference type="EMBL" id="MLQQ01000021">
    <property type="protein sequence ID" value="OIJ12285.1"/>
    <property type="molecule type" value="Genomic_DNA"/>
</dbReference>
<dbReference type="Pfam" id="PF02518">
    <property type="entry name" value="HATPase_c"/>
    <property type="match status" value="1"/>
</dbReference>
<proteinExistence type="predicted"/>
<keyword evidence="4" id="KW-1003">Cell membrane</keyword>
<evidence type="ECO:0000256" key="1">
    <source>
        <dbReference type="ARBA" id="ARBA00000085"/>
    </source>
</evidence>
<dbReference type="InterPro" id="IPR004358">
    <property type="entry name" value="Sig_transdc_His_kin-like_C"/>
</dbReference>
<dbReference type="SUPFAM" id="SSF55874">
    <property type="entry name" value="ATPase domain of HSP90 chaperone/DNA topoisomerase II/histidine kinase"/>
    <property type="match status" value="1"/>
</dbReference>
<evidence type="ECO:0000256" key="2">
    <source>
        <dbReference type="ARBA" id="ARBA00004651"/>
    </source>
</evidence>
<keyword evidence="17" id="KW-1185">Reference proteome</keyword>
<dbReference type="Gene3D" id="1.10.287.130">
    <property type="match status" value="1"/>
</dbReference>
<sequence>MNSINFLLNVLFIIIPLYVYQIFLVDLKKVKPSYRNHFITFLLAVSIMLCLSFPVTVSEEFVFDLRQIPLIIGALYGGYVVAIPLYFITNFYRFIISADGVWISILATTFIIIFVPLLRNNYFKSKTGIKILMNMGISIMSSLIVVLTAIVILSSSNSIIIVALYYIFIQSLAMALLTYLIEKMIENIRIINKIKETERLQIVSQLAASVSHEVRNPLTVTKGFLKLLQDNTIANEKKFDYLKLALSELNRAEAIINDYLSIARPKEKDVAIGNITNDTLNSTNILAPYAVMNQVELMTEIDEACKELTAKYDQQELLQCLINIGKNAIEAMPNGGVLKFIVRSGHENNIVINISDTGVGMTPEEISKLYTPYYTTKETGTGLGLIVVSDMIQAMQGTLKINSKKGEGTTFSISIPLHIK</sequence>
<dbReference type="PANTHER" id="PTHR43065">
    <property type="entry name" value="SENSOR HISTIDINE KINASE"/>
    <property type="match status" value="1"/>
</dbReference>